<evidence type="ECO:0000313" key="3">
    <source>
        <dbReference type="Proteomes" id="UP001314903"/>
    </source>
</evidence>
<feature type="compositionally biased region" description="Basic and acidic residues" evidence="1">
    <location>
        <begin position="177"/>
        <end position="213"/>
    </location>
</feature>
<sequence>MIYKTYKITYENLSKIMDLSIFKTHLNIGKSFSFLINCNIYLAEIDSIILCDEKSTKVFISGECENIVDVHDYNDHHIGEVYLPSIKKLESSGKIFETNFDYIKINSLLKIYIENVFKKMVVVNEAVIKREILINRIQEVILAHQYDNKLLEIEGYNSLNDFFRDITADIKNYSRVPDERNSVNSQEKRSDKKADLKQDSITKAPLNHEETRSGNKARSTLKRLEYLKKNLKEINNK</sequence>
<dbReference type="RefSeq" id="WP_209662043.1">
    <property type="nucleotide sequence ID" value="NZ_JAGGLI010000054.1"/>
</dbReference>
<proteinExistence type="predicted"/>
<reference evidence="2 3" key="1">
    <citation type="submission" date="2021-03" db="EMBL/GenBank/DDBJ databases">
        <title>Genomic Encyclopedia of Type Strains, Phase IV (KMG-IV): sequencing the most valuable type-strain genomes for metagenomic binning, comparative biology and taxonomic classification.</title>
        <authorList>
            <person name="Goeker M."/>
        </authorList>
    </citation>
    <scope>NUCLEOTIDE SEQUENCE [LARGE SCALE GENOMIC DNA]</scope>
    <source>
        <strain evidence="2 3">DSM 27512</strain>
    </source>
</reference>
<accession>A0ABS4KMI4</accession>
<keyword evidence="3" id="KW-1185">Reference proteome</keyword>
<gene>
    <name evidence="2" type="ORF">J2Z35_002826</name>
</gene>
<dbReference type="EMBL" id="JAGGLI010000054">
    <property type="protein sequence ID" value="MBP2028988.1"/>
    <property type="molecule type" value="Genomic_DNA"/>
</dbReference>
<evidence type="ECO:0000313" key="2">
    <source>
        <dbReference type="EMBL" id="MBP2028988.1"/>
    </source>
</evidence>
<organism evidence="2 3">
    <name type="scientific">Acetoanaerobium pronyense</name>
    <dbReference type="NCBI Taxonomy" id="1482736"/>
    <lineage>
        <taxon>Bacteria</taxon>
        <taxon>Bacillati</taxon>
        <taxon>Bacillota</taxon>
        <taxon>Clostridia</taxon>
        <taxon>Peptostreptococcales</taxon>
        <taxon>Filifactoraceae</taxon>
        <taxon>Acetoanaerobium</taxon>
    </lineage>
</organism>
<feature type="region of interest" description="Disordered" evidence="1">
    <location>
        <begin position="177"/>
        <end position="221"/>
    </location>
</feature>
<evidence type="ECO:0000256" key="1">
    <source>
        <dbReference type="SAM" id="MobiDB-lite"/>
    </source>
</evidence>
<comment type="caution">
    <text evidence="2">The sequence shown here is derived from an EMBL/GenBank/DDBJ whole genome shotgun (WGS) entry which is preliminary data.</text>
</comment>
<name>A0ABS4KMI4_9FIRM</name>
<protein>
    <submittedName>
        <fullName evidence="2">Uncharacterized protein</fullName>
    </submittedName>
</protein>
<dbReference type="Proteomes" id="UP001314903">
    <property type="component" value="Unassembled WGS sequence"/>
</dbReference>